<protein>
    <recommendedName>
        <fullName evidence="10">Protein translocase subunit SecD</fullName>
    </recommendedName>
</protein>
<dbReference type="Gene3D" id="1.20.1640.10">
    <property type="entry name" value="Multidrug efflux transporter AcrB transmembrane domain"/>
    <property type="match status" value="1"/>
</dbReference>
<proteinExistence type="inferred from homology"/>
<keyword evidence="6 10" id="KW-0653">Protein transport</keyword>
<evidence type="ECO:0000256" key="2">
    <source>
        <dbReference type="ARBA" id="ARBA00022448"/>
    </source>
</evidence>
<dbReference type="EMBL" id="PFMR01000098">
    <property type="protein sequence ID" value="PIZ17637.1"/>
    <property type="molecule type" value="Genomic_DNA"/>
</dbReference>
<evidence type="ECO:0000259" key="13">
    <source>
        <dbReference type="Pfam" id="PF22599"/>
    </source>
</evidence>
<keyword evidence="5 10" id="KW-0812">Transmembrane</keyword>
<dbReference type="InterPro" id="IPR048631">
    <property type="entry name" value="SecD_1st"/>
</dbReference>
<dbReference type="InterPro" id="IPR005791">
    <property type="entry name" value="SecD"/>
</dbReference>
<evidence type="ECO:0000313" key="14">
    <source>
        <dbReference type="EMBL" id="PIZ17637.1"/>
    </source>
</evidence>
<evidence type="ECO:0000256" key="5">
    <source>
        <dbReference type="ARBA" id="ARBA00022692"/>
    </source>
</evidence>
<evidence type="ECO:0000256" key="4">
    <source>
        <dbReference type="ARBA" id="ARBA00022519"/>
    </source>
</evidence>
<keyword evidence="7 10" id="KW-1133">Transmembrane helix</keyword>
<evidence type="ECO:0000256" key="3">
    <source>
        <dbReference type="ARBA" id="ARBA00022475"/>
    </source>
</evidence>
<feature type="transmembrane region" description="Helical" evidence="10">
    <location>
        <begin position="270"/>
        <end position="289"/>
    </location>
</feature>
<evidence type="ECO:0000256" key="6">
    <source>
        <dbReference type="ARBA" id="ARBA00022927"/>
    </source>
</evidence>
<dbReference type="FunFam" id="3.30.1360.200:FF:000002">
    <property type="entry name" value="Preprotein translocase subunit SecD"/>
    <property type="match status" value="1"/>
</dbReference>
<dbReference type="Proteomes" id="UP000229307">
    <property type="component" value="Unassembled WGS sequence"/>
</dbReference>
<feature type="domain" description="SecDF P1 head subdomain" evidence="13">
    <location>
        <begin position="138"/>
        <end position="248"/>
    </location>
</feature>
<feature type="transmembrane region" description="Helical" evidence="10">
    <location>
        <begin position="393"/>
        <end position="417"/>
    </location>
</feature>
<feature type="domain" description="Protein export membrane protein SecD/SecF C-terminal" evidence="11">
    <location>
        <begin position="250"/>
        <end position="415"/>
    </location>
</feature>
<dbReference type="PANTHER" id="PTHR30081:SF1">
    <property type="entry name" value="PROTEIN TRANSLOCASE SUBUNIT SECD"/>
    <property type="match status" value="1"/>
</dbReference>
<keyword evidence="8 10" id="KW-0811">Translocation</keyword>
<dbReference type="GO" id="GO:0043952">
    <property type="term" value="P:protein transport by the Sec complex"/>
    <property type="evidence" value="ECO:0007669"/>
    <property type="project" value="UniProtKB-UniRule"/>
</dbReference>
<comment type="caution">
    <text evidence="10">Lacks conserved residue(s) required for the propagation of feature annotation.</text>
</comment>
<dbReference type="Pfam" id="PF02355">
    <property type="entry name" value="SecD_SecF_C"/>
    <property type="match status" value="1"/>
</dbReference>
<dbReference type="InterPro" id="IPR048634">
    <property type="entry name" value="SecD_SecF_C"/>
</dbReference>
<accession>A0A2M7SDM3</accession>
<dbReference type="InterPro" id="IPR022813">
    <property type="entry name" value="SecD/SecF_arch_bac"/>
</dbReference>
<evidence type="ECO:0000256" key="8">
    <source>
        <dbReference type="ARBA" id="ARBA00023010"/>
    </source>
</evidence>
<feature type="domain" description="Protein translocase subunit SecDF P1" evidence="12">
    <location>
        <begin position="60"/>
        <end position="118"/>
    </location>
</feature>
<dbReference type="SUPFAM" id="SSF82866">
    <property type="entry name" value="Multidrug efflux transporter AcrB transmembrane domain"/>
    <property type="match status" value="1"/>
</dbReference>
<dbReference type="HAMAP" id="MF_01463_B">
    <property type="entry name" value="SecD_B"/>
    <property type="match status" value="1"/>
</dbReference>
<dbReference type="InterPro" id="IPR054384">
    <property type="entry name" value="SecDF_P1_head"/>
</dbReference>
<evidence type="ECO:0000259" key="12">
    <source>
        <dbReference type="Pfam" id="PF21760"/>
    </source>
</evidence>
<feature type="transmembrane region" description="Helical" evidence="10">
    <location>
        <begin position="320"/>
        <end position="344"/>
    </location>
</feature>
<dbReference type="AlphaFoldDB" id="A0A2M7SDM3"/>
<evidence type="ECO:0000256" key="7">
    <source>
        <dbReference type="ARBA" id="ARBA00022989"/>
    </source>
</evidence>
<dbReference type="Pfam" id="PF21760">
    <property type="entry name" value="SecD_1st"/>
    <property type="match status" value="1"/>
</dbReference>
<organism evidence="14 15">
    <name type="scientific">Candidatus Desantisbacteria bacterium CG_4_10_14_0_8_um_filter_48_22</name>
    <dbReference type="NCBI Taxonomy" id="1974543"/>
    <lineage>
        <taxon>Bacteria</taxon>
        <taxon>Candidatus Desantisiibacteriota</taxon>
    </lineage>
</organism>
<evidence type="ECO:0000256" key="10">
    <source>
        <dbReference type="HAMAP-Rule" id="MF_01463"/>
    </source>
</evidence>
<comment type="similarity">
    <text evidence="10">Belongs to the SecD/SecF family. SecD subfamily.</text>
</comment>
<name>A0A2M7SDM3_9BACT</name>
<comment type="function">
    <text evidence="10">Part of the Sec protein translocase complex. Interacts with the SecYEG preprotein conducting channel. SecDF uses the proton motive force (PMF) to complete protein translocation after the ATP-dependent function of SecA.</text>
</comment>
<dbReference type="Gene3D" id="3.30.1360.200">
    <property type="match status" value="1"/>
</dbReference>
<dbReference type="PANTHER" id="PTHR30081">
    <property type="entry name" value="PROTEIN-EXPORT MEMBRANE PROTEIN SEC"/>
    <property type="match status" value="1"/>
</dbReference>
<dbReference type="GO" id="GO:0015450">
    <property type="term" value="F:protein-transporting ATPase activity"/>
    <property type="evidence" value="ECO:0007669"/>
    <property type="project" value="InterPro"/>
</dbReference>
<reference evidence="15" key="1">
    <citation type="submission" date="2017-09" db="EMBL/GenBank/DDBJ databases">
        <title>Depth-based differentiation of microbial function through sediment-hosted aquifers and enrichment of novel symbionts in the deep terrestrial subsurface.</title>
        <authorList>
            <person name="Probst A.J."/>
            <person name="Ladd B."/>
            <person name="Jarett J.K."/>
            <person name="Geller-Mcgrath D.E."/>
            <person name="Sieber C.M.K."/>
            <person name="Emerson J.B."/>
            <person name="Anantharaman K."/>
            <person name="Thomas B.C."/>
            <person name="Malmstrom R."/>
            <person name="Stieglmeier M."/>
            <person name="Klingl A."/>
            <person name="Woyke T."/>
            <person name="Ryan C.M."/>
            <person name="Banfield J.F."/>
        </authorList>
    </citation>
    <scope>NUCLEOTIDE SEQUENCE [LARGE SCALE GENOMIC DNA]</scope>
</reference>
<evidence type="ECO:0000313" key="15">
    <source>
        <dbReference type="Proteomes" id="UP000229307"/>
    </source>
</evidence>
<dbReference type="GO" id="GO:0006605">
    <property type="term" value="P:protein targeting"/>
    <property type="evidence" value="ECO:0007669"/>
    <property type="project" value="UniProtKB-UniRule"/>
</dbReference>
<comment type="subunit">
    <text evidence="10">Forms a complex with SecF. Part of the essential Sec protein translocation apparatus which comprises SecA, SecYEG and auxiliary proteins SecDF. Other proteins may also be involved.</text>
</comment>
<dbReference type="Gene3D" id="3.30.70.3400">
    <property type="match status" value="1"/>
</dbReference>
<evidence type="ECO:0000259" key="11">
    <source>
        <dbReference type="Pfam" id="PF02355"/>
    </source>
</evidence>
<comment type="subcellular location">
    <subcellularLocation>
        <location evidence="1 10">Cell membrane</location>
        <topology evidence="1 10">Multi-pass membrane protein</topology>
    </subcellularLocation>
</comment>
<evidence type="ECO:0000256" key="1">
    <source>
        <dbReference type="ARBA" id="ARBA00004651"/>
    </source>
</evidence>
<dbReference type="Pfam" id="PF22599">
    <property type="entry name" value="SecDF_P1_head"/>
    <property type="match status" value="1"/>
</dbReference>
<keyword evidence="3 10" id="KW-1003">Cell membrane</keyword>
<dbReference type="GO" id="GO:0065002">
    <property type="term" value="P:intracellular protein transmembrane transport"/>
    <property type="evidence" value="ECO:0007669"/>
    <property type="project" value="UniProtKB-UniRule"/>
</dbReference>
<sequence>MRRNQWRIILIVGVVAVSVWAIYPPQEKIHLGLDLLGGMHLILEVDTSKLQEGVTAYEAVDRALMVIRNRIDQFGVVDPLVQRQGDNWIVVQLPGVKDPQRALDIIGKTALLEFKLLDEEGDLDSALKNPEGMPEEDEVLYDREGKAFLIKKETLLTGAALSQARVELEEFGRPSIGFEMNPDGAKKFARITRRNVGKFLAIILDGKIYSAPRISEEISGGKGKITGSFNIETANDLAIVLKAGALPAPVQIIEKRVVGPSLGEDSIRKGLFASALGLLLTMAFVVFYYKLSGLVADFALALNLVILLGAMAGFKATLTLPGIAGMILSVAMAVDANVLIFERIKEEIAAGKSPYPSIAAGYKRAFPAILDSNLTTLIAAALLFQFGTGPVKGFAVTLTLGILISMFTAIIVTRVIFDESVPRDAERLSI</sequence>
<keyword evidence="9 10" id="KW-0472">Membrane</keyword>
<dbReference type="InterPro" id="IPR055344">
    <property type="entry name" value="SecD_SecF_C_bact"/>
</dbReference>
<feature type="transmembrane region" description="Helical" evidence="10">
    <location>
        <begin position="294"/>
        <end position="314"/>
    </location>
</feature>
<dbReference type="FunFam" id="1.20.1640.10:FF:000004">
    <property type="entry name" value="Protein translocase subunit SecD"/>
    <property type="match status" value="1"/>
</dbReference>
<dbReference type="NCBIfam" id="TIGR01129">
    <property type="entry name" value="secD"/>
    <property type="match status" value="1"/>
</dbReference>
<feature type="transmembrane region" description="Helical" evidence="10">
    <location>
        <begin position="365"/>
        <end position="387"/>
    </location>
</feature>
<evidence type="ECO:0000256" key="9">
    <source>
        <dbReference type="ARBA" id="ARBA00023136"/>
    </source>
</evidence>
<comment type="caution">
    <text evidence="14">The sequence shown here is derived from an EMBL/GenBank/DDBJ whole genome shotgun (WGS) entry which is preliminary data.</text>
</comment>
<dbReference type="GO" id="GO:0005886">
    <property type="term" value="C:plasma membrane"/>
    <property type="evidence" value="ECO:0007669"/>
    <property type="project" value="UniProtKB-SubCell"/>
</dbReference>
<dbReference type="NCBIfam" id="TIGR00916">
    <property type="entry name" value="2A0604s01"/>
    <property type="match status" value="1"/>
</dbReference>
<gene>
    <name evidence="10 14" type="primary">secD</name>
    <name evidence="14" type="ORF">COY52_03605</name>
</gene>
<keyword evidence="4" id="KW-0997">Cell inner membrane</keyword>
<keyword evidence="2 10" id="KW-0813">Transport</keyword>